<evidence type="ECO:0000313" key="1">
    <source>
        <dbReference type="EMBL" id="MFM0109379.1"/>
    </source>
</evidence>
<reference evidence="1 2" key="1">
    <citation type="journal article" date="2024" name="Chem. Sci.">
        <title>Discovery of megapolipeptins by genome mining of a Burkholderiales bacteria collection.</title>
        <authorList>
            <person name="Paulo B.S."/>
            <person name="Recchia M.J.J."/>
            <person name="Lee S."/>
            <person name="Fergusson C.H."/>
            <person name="Romanowski S.B."/>
            <person name="Hernandez A."/>
            <person name="Krull N."/>
            <person name="Liu D.Y."/>
            <person name="Cavanagh H."/>
            <person name="Bos A."/>
            <person name="Gray C.A."/>
            <person name="Murphy B.T."/>
            <person name="Linington R.G."/>
            <person name="Eustaquio A.S."/>
        </authorList>
    </citation>
    <scope>NUCLEOTIDE SEQUENCE [LARGE SCALE GENOMIC DNA]</scope>
    <source>
        <strain evidence="1 2">RL18-126-BIB-B</strain>
    </source>
</reference>
<dbReference type="Proteomes" id="UP001629235">
    <property type="component" value="Unassembled WGS sequence"/>
</dbReference>
<comment type="caution">
    <text evidence="1">The sequence shown here is derived from an EMBL/GenBank/DDBJ whole genome shotgun (WGS) entry which is preliminary data.</text>
</comment>
<dbReference type="EMBL" id="JAQQDW010000213">
    <property type="protein sequence ID" value="MFM0109379.1"/>
    <property type="molecule type" value="Genomic_DNA"/>
</dbReference>
<organism evidence="1 2">
    <name type="scientific">Paraburkholderia rhynchosiae</name>
    <dbReference type="NCBI Taxonomy" id="487049"/>
    <lineage>
        <taxon>Bacteria</taxon>
        <taxon>Pseudomonadati</taxon>
        <taxon>Pseudomonadota</taxon>
        <taxon>Betaproteobacteria</taxon>
        <taxon>Burkholderiales</taxon>
        <taxon>Burkholderiaceae</taxon>
        <taxon>Paraburkholderia</taxon>
    </lineage>
</organism>
<sequence>MIPAGPTFTAVPQRSSAGDFLGMGAIGERMYGGVFPGLNNAARHIRPYAALCWMVHTLHQRAFSNGKADIGTLREDTQLGIWKIQLLLNWVAKLDEVQGYPGYDRFEDDPGEVELRKETWPNIKVSFWDTAWYKPSLLNGLRFLNAGTKECRGTYSCTAAGIALAEAYGEEVQALGEATAKWLADPHELRCTKKRLQALRPVLELENPSTGEQKAFMRQYFAVEFDRPSEGGRNRRMGLMLALRTLHTLQQEEASTTMEDIRHAMAAGCTPGGTPVDATGLEGIRLQWSILQVRALQRLAMETLLALAERHILLAEQTGAARQKEDIADAIAAYLKHAKENEVLPTIQGNYDWAKTEQGAYKTLQAAGLVGGNRHLGIAALKAELRGSVGMDQANWPFHAQQAIWTLIVCAIEAENLSQEKGAKRLLDWDAGKLSLNGLRQAMIAYKNEPTEKFTWHVVRHFVIEQHLSVATERSVVGLDGKQRFVFSPERDGLARFAEAGAARFVDAQESADILFHALLLLRNCGKLLFTPVEDGPAYAERLDGTFTLNKAGRKLLEEAV</sequence>
<gene>
    <name evidence="1" type="ORF">PQR01_39995</name>
</gene>
<name>A0ACC7NPY9_9BURK</name>
<proteinExistence type="predicted"/>
<protein>
    <submittedName>
        <fullName evidence="1">Uncharacterized protein</fullName>
    </submittedName>
</protein>
<accession>A0ACC7NPY9</accession>
<evidence type="ECO:0000313" key="2">
    <source>
        <dbReference type="Proteomes" id="UP001629235"/>
    </source>
</evidence>
<keyword evidence="2" id="KW-1185">Reference proteome</keyword>
<feature type="non-terminal residue" evidence="1">
    <location>
        <position position="561"/>
    </location>
</feature>